<proteinExistence type="predicted"/>
<comment type="caution">
    <text evidence="1">The sequence shown here is derived from an EMBL/GenBank/DDBJ whole genome shotgun (WGS) entry which is preliminary data.</text>
</comment>
<protein>
    <submittedName>
        <fullName evidence="1">Uncharacterized protein</fullName>
    </submittedName>
</protein>
<reference evidence="1 2" key="1">
    <citation type="submission" date="2024-01" db="EMBL/GenBank/DDBJ databases">
        <title>The genomes of 5 underutilized Papilionoideae crops provide insights into root nodulation and disease resistanc.</title>
        <authorList>
            <person name="Jiang F."/>
        </authorList>
    </citation>
    <scope>NUCLEOTIDE SEQUENCE [LARGE SCALE GENOMIC DNA]</scope>
    <source>
        <strain evidence="1">LVBAO_FW01</strain>
        <tissue evidence="1">Leaves</tissue>
    </source>
</reference>
<organism evidence="1 2">
    <name type="scientific">Canavalia gladiata</name>
    <name type="common">Sword bean</name>
    <name type="synonym">Dolichos gladiatus</name>
    <dbReference type="NCBI Taxonomy" id="3824"/>
    <lineage>
        <taxon>Eukaryota</taxon>
        <taxon>Viridiplantae</taxon>
        <taxon>Streptophyta</taxon>
        <taxon>Embryophyta</taxon>
        <taxon>Tracheophyta</taxon>
        <taxon>Spermatophyta</taxon>
        <taxon>Magnoliopsida</taxon>
        <taxon>eudicotyledons</taxon>
        <taxon>Gunneridae</taxon>
        <taxon>Pentapetalae</taxon>
        <taxon>rosids</taxon>
        <taxon>fabids</taxon>
        <taxon>Fabales</taxon>
        <taxon>Fabaceae</taxon>
        <taxon>Papilionoideae</taxon>
        <taxon>50 kb inversion clade</taxon>
        <taxon>NPAAA clade</taxon>
        <taxon>indigoferoid/millettioid clade</taxon>
        <taxon>Phaseoleae</taxon>
        <taxon>Canavalia</taxon>
    </lineage>
</organism>
<gene>
    <name evidence="1" type="ORF">VNO77_44041</name>
</gene>
<accession>A0AAN9JXU4</accession>
<evidence type="ECO:0000313" key="2">
    <source>
        <dbReference type="Proteomes" id="UP001367508"/>
    </source>
</evidence>
<sequence>MKCVLGATSRNLDKILPISVRLLHSLGAPTCSIIELLDPRRPARRFTSRTAKPCYRLHAPVSMLLVFPFSSSLEHRIPLQKVSPETCGRVTKEDRPHNRVTEFSVPESGSPAEFLQGYEARFEFFRPLSGPHGVMQAVSYVNMWIFARLDYQLLEEFCAIILLESKSFTFRALSKAKEANLLRVEHLPET</sequence>
<keyword evidence="2" id="KW-1185">Reference proteome</keyword>
<dbReference type="Proteomes" id="UP001367508">
    <property type="component" value="Unassembled WGS sequence"/>
</dbReference>
<dbReference type="AlphaFoldDB" id="A0AAN9JXU4"/>
<dbReference type="EMBL" id="JAYMYQ010000011">
    <property type="protein sequence ID" value="KAK7306121.1"/>
    <property type="molecule type" value="Genomic_DNA"/>
</dbReference>
<evidence type="ECO:0000313" key="1">
    <source>
        <dbReference type="EMBL" id="KAK7306121.1"/>
    </source>
</evidence>
<name>A0AAN9JXU4_CANGL</name>